<sequence length="110" mass="12628">MPRKRQCTTDSRYYSAVALKTAAEKMLKEGASKRQVAKDASFPRSTIKRYVIKVTEFRTDNTMCGYLEIFSHEEEKLLSNYIKYACLIQYGMSTQSARKLAYEFATANGK</sequence>
<evidence type="ECO:0008006" key="3">
    <source>
        <dbReference type="Google" id="ProtNLM"/>
    </source>
</evidence>
<name>A0ABQ9GWE9_9NEOP</name>
<evidence type="ECO:0000313" key="1">
    <source>
        <dbReference type="EMBL" id="KAJ8876355.1"/>
    </source>
</evidence>
<proteinExistence type="predicted"/>
<gene>
    <name evidence="1" type="ORF">PR048_020800</name>
</gene>
<accession>A0ABQ9GWE9</accession>
<dbReference type="EMBL" id="JARBHB010000008">
    <property type="protein sequence ID" value="KAJ8876355.1"/>
    <property type="molecule type" value="Genomic_DNA"/>
</dbReference>
<evidence type="ECO:0000313" key="2">
    <source>
        <dbReference type="Proteomes" id="UP001159363"/>
    </source>
</evidence>
<dbReference type="Gene3D" id="1.10.10.60">
    <property type="entry name" value="Homeodomain-like"/>
    <property type="match status" value="1"/>
</dbReference>
<protein>
    <recommendedName>
        <fullName evidence="3">HTH psq-type domain-containing protein</fullName>
    </recommendedName>
</protein>
<comment type="caution">
    <text evidence="1">The sequence shown here is derived from an EMBL/GenBank/DDBJ whole genome shotgun (WGS) entry which is preliminary data.</text>
</comment>
<organism evidence="1 2">
    <name type="scientific">Dryococelus australis</name>
    <dbReference type="NCBI Taxonomy" id="614101"/>
    <lineage>
        <taxon>Eukaryota</taxon>
        <taxon>Metazoa</taxon>
        <taxon>Ecdysozoa</taxon>
        <taxon>Arthropoda</taxon>
        <taxon>Hexapoda</taxon>
        <taxon>Insecta</taxon>
        <taxon>Pterygota</taxon>
        <taxon>Neoptera</taxon>
        <taxon>Polyneoptera</taxon>
        <taxon>Phasmatodea</taxon>
        <taxon>Verophasmatodea</taxon>
        <taxon>Anareolatae</taxon>
        <taxon>Phasmatidae</taxon>
        <taxon>Eurycanthinae</taxon>
        <taxon>Dryococelus</taxon>
    </lineage>
</organism>
<keyword evidence="2" id="KW-1185">Reference proteome</keyword>
<reference evidence="1 2" key="1">
    <citation type="submission" date="2023-02" db="EMBL/GenBank/DDBJ databases">
        <title>LHISI_Scaffold_Assembly.</title>
        <authorList>
            <person name="Stuart O.P."/>
            <person name="Cleave R."/>
            <person name="Magrath M.J.L."/>
            <person name="Mikheyev A.S."/>
        </authorList>
    </citation>
    <scope>NUCLEOTIDE SEQUENCE [LARGE SCALE GENOMIC DNA]</scope>
    <source>
        <strain evidence="1">Daus_M_001</strain>
        <tissue evidence="1">Leg muscle</tissue>
    </source>
</reference>
<dbReference type="Proteomes" id="UP001159363">
    <property type="component" value="Chromosome 7"/>
</dbReference>